<evidence type="ECO:0000313" key="1">
    <source>
        <dbReference type="EMBL" id="ASS92720.1"/>
    </source>
</evidence>
<dbReference type="EMBL" id="CP017704">
    <property type="protein sequence ID" value="ASS92720.1"/>
    <property type="molecule type" value="Genomic_DNA"/>
</dbReference>
<organism evidence="1 2">
    <name type="scientific">Peribacillus simplex NBRC 15720 = DSM 1321</name>
    <dbReference type="NCBI Taxonomy" id="1349754"/>
    <lineage>
        <taxon>Bacteria</taxon>
        <taxon>Bacillati</taxon>
        <taxon>Bacillota</taxon>
        <taxon>Bacilli</taxon>
        <taxon>Bacillales</taxon>
        <taxon>Bacillaceae</taxon>
        <taxon>Peribacillus</taxon>
    </lineage>
</organism>
<name>A0A223EBW5_9BACI</name>
<gene>
    <name evidence="1" type="ORF">BS1321_01240</name>
</gene>
<dbReference type="AlphaFoldDB" id="A0A223EBW5"/>
<accession>A0A223EBW5</accession>
<dbReference type="Proteomes" id="UP000214618">
    <property type="component" value="Chromosome"/>
</dbReference>
<protein>
    <submittedName>
        <fullName evidence="1">Uncharacterized protein</fullName>
    </submittedName>
</protein>
<reference evidence="1 2" key="1">
    <citation type="submission" date="2016-10" db="EMBL/GenBank/DDBJ databases">
        <title>The whole genome sequencing and assembly of Bacillus simplex DSM 1321 strain.</title>
        <authorList>
            <person name="Park M.-K."/>
            <person name="Lee Y.-J."/>
            <person name="Yi H."/>
            <person name="Bahn Y.-S."/>
            <person name="Kim J.F."/>
            <person name="Lee D.-W."/>
        </authorList>
    </citation>
    <scope>NUCLEOTIDE SEQUENCE [LARGE SCALE GENOMIC DNA]</scope>
    <source>
        <strain evidence="1 2">DSM 1321</strain>
    </source>
</reference>
<sequence>MVRFFLRFLYNWLLSCRKAYSSLALSIWIVFKILLDSVYVNGGWWYQDKLRVLGMNQSVGKQEKRCAVNGLFLGK</sequence>
<proteinExistence type="predicted"/>
<evidence type="ECO:0000313" key="2">
    <source>
        <dbReference type="Proteomes" id="UP000214618"/>
    </source>
</evidence>